<evidence type="ECO:0000259" key="4">
    <source>
        <dbReference type="PROSITE" id="PS01124"/>
    </source>
</evidence>
<dbReference type="AlphaFoldDB" id="A0A3G8JV40"/>
<dbReference type="GO" id="GO:0003700">
    <property type="term" value="F:DNA-binding transcription factor activity"/>
    <property type="evidence" value="ECO:0007669"/>
    <property type="project" value="InterPro"/>
</dbReference>
<dbReference type="PROSITE" id="PS01124">
    <property type="entry name" value="HTH_ARAC_FAMILY_2"/>
    <property type="match status" value="1"/>
</dbReference>
<evidence type="ECO:0000256" key="2">
    <source>
        <dbReference type="ARBA" id="ARBA00023125"/>
    </source>
</evidence>
<dbReference type="PANTHER" id="PTHR46796">
    <property type="entry name" value="HTH-TYPE TRANSCRIPTIONAL ACTIVATOR RHAS-RELATED"/>
    <property type="match status" value="1"/>
</dbReference>
<name>A0A3G8JV40_9ACTN</name>
<evidence type="ECO:0000256" key="3">
    <source>
        <dbReference type="ARBA" id="ARBA00023163"/>
    </source>
</evidence>
<keyword evidence="3" id="KW-0804">Transcription</keyword>
<dbReference type="InterPro" id="IPR018060">
    <property type="entry name" value="HTH_AraC"/>
</dbReference>
<keyword evidence="6" id="KW-1185">Reference proteome</keyword>
<dbReference type="Pfam" id="PF20240">
    <property type="entry name" value="DUF6597"/>
    <property type="match status" value="1"/>
</dbReference>
<dbReference type="InterPro" id="IPR046532">
    <property type="entry name" value="DUF6597"/>
</dbReference>
<reference evidence="5 6" key="1">
    <citation type="submission" date="2018-11" db="EMBL/GenBank/DDBJ databases">
        <title>Gordonia insulae sp. nov., isolated from an island soil.</title>
        <authorList>
            <person name="Kim Y.S."/>
            <person name="Kim S.B."/>
        </authorList>
    </citation>
    <scope>NUCLEOTIDE SEQUENCE [LARGE SCALE GENOMIC DNA]</scope>
    <source>
        <strain evidence="5 6">MMS17-SY073</strain>
    </source>
</reference>
<sequence length="251" mass="27217">MDSMTVSSESRPAPYRERRVADVAGTVWTGRHDAGSSTILPDGCMDLIWTGRRILVAGPDTRPYVHHADVAGEMVGLRLDPGVAPTVLGCAADELRDTRTDLADLWTRAEAQRWCSAIVDADDPASVLVALTRTRVADRPAWLGPVVANLAAGRRIDLCADVAGVTARTLHRQSLHHFGYGPKTLQRILRMRAAMTDLGVGRDLSAVAYRRGFADYPHMHREFVELAGHGPATFAVRAGHSGPEADQPRAQ</sequence>
<evidence type="ECO:0000313" key="5">
    <source>
        <dbReference type="EMBL" id="AZG48748.1"/>
    </source>
</evidence>
<dbReference type="GO" id="GO:0043565">
    <property type="term" value="F:sequence-specific DNA binding"/>
    <property type="evidence" value="ECO:0007669"/>
    <property type="project" value="InterPro"/>
</dbReference>
<gene>
    <name evidence="5" type="ORF">D7316_05369</name>
</gene>
<organism evidence="5 6">
    <name type="scientific">Gordonia insulae</name>
    <dbReference type="NCBI Taxonomy" id="2420509"/>
    <lineage>
        <taxon>Bacteria</taxon>
        <taxon>Bacillati</taxon>
        <taxon>Actinomycetota</taxon>
        <taxon>Actinomycetes</taxon>
        <taxon>Mycobacteriales</taxon>
        <taxon>Gordoniaceae</taxon>
        <taxon>Gordonia</taxon>
    </lineage>
</organism>
<dbReference type="Pfam" id="PF12833">
    <property type="entry name" value="HTH_18"/>
    <property type="match status" value="1"/>
</dbReference>
<dbReference type="SMART" id="SM00342">
    <property type="entry name" value="HTH_ARAC"/>
    <property type="match status" value="1"/>
</dbReference>
<feature type="domain" description="HTH araC/xylS-type" evidence="4">
    <location>
        <begin position="146"/>
        <end position="237"/>
    </location>
</feature>
<evidence type="ECO:0000313" key="6">
    <source>
        <dbReference type="Proteomes" id="UP000271469"/>
    </source>
</evidence>
<keyword evidence="1" id="KW-0805">Transcription regulation</keyword>
<keyword evidence="2" id="KW-0238">DNA-binding</keyword>
<proteinExistence type="predicted"/>
<dbReference type="InterPro" id="IPR050204">
    <property type="entry name" value="AraC_XylS_family_regulators"/>
</dbReference>
<dbReference type="KEGG" id="gom:D7316_05369"/>
<accession>A0A3G8JV40</accession>
<dbReference type="PANTHER" id="PTHR46796:SF15">
    <property type="entry name" value="BLL1074 PROTEIN"/>
    <property type="match status" value="1"/>
</dbReference>
<evidence type="ECO:0000256" key="1">
    <source>
        <dbReference type="ARBA" id="ARBA00023015"/>
    </source>
</evidence>
<protein>
    <recommendedName>
        <fullName evidence="4">HTH araC/xylS-type domain-containing protein</fullName>
    </recommendedName>
</protein>
<dbReference type="Proteomes" id="UP000271469">
    <property type="component" value="Chromosome"/>
</dbReference>
<dbReference type="EMBL" id="CP033972">
    <property type="protein sequence ID" value="AZG48748.1"/>
    <property type="molecule type" value="Genomic_DNA"/>
</dbReference>
<dbReference type="Gene3D" id="1.10.10.60">
    <property type="entry name" value="Homeodomain-like"/>
    <property type="match status" value="1"/>
</dbReference>